<keyword evidence="3" id="KW-1185">Reference proteome</keyword>
<reference evidence="2" key="1">
    <citation type="submission" date="2022-10" db="EMBL/GenBank/DDBJ databases">
        <title>The complete genomes of actinobacterial strains from the NBC collection.</title>
        <authorList>
            <person name="Joergensen T.S."/>
            <person name="Alvarez Arevalo M."/>
            <person name="Sterndorff E.B."/>
            <person name="Faurdal D."/>
            <person name="Vuksanovic O."/>
            <person name="Mourched A.-S."/>
            <person name="Charusanti P."/>
            <person name="Shaw S."/>
            <person name="Blin K."/>
            <person name="Weber T."/>
        </authorList>
    </citation>
    <scope>NUCLEOTIDE SEQUENCE</scope>
    <source>
        <strain evidence="2">NBC_00254</strain>
    </source>
</reference>
<organism evidence="2 3">
    <name type="scientific">Microbispora hainanensis</name>
    <dbReference type="NCBI Taxonomy" id="568844"/>
    <lineage>
        <taxon>Bacteria</taxon>
        <taxon>Bacillati</taxon>
        <taxon>Actinomycetota</taxon>
        <taxon>Actinomycetes</taxon>
        <taxon>Streptosporangiales</taxon>
        <taxon>Streptosporangiaceae</taxon>
        <taxon>Microbispora</taxon>
    </lineage>
</organism>
<accession>A0ABZ1SPI2</accession>
<gene>
    <name evidence="2" type="ORF">OG913_32775</name>
</gene>
<dbReference type="RefSeq" id="WP_142651529.1">
    <property type="nucleotide sequence ID" value="NZ_CP108085.1"/>
</dbReference>
<dbReference type="Proteomes" id="UP001432011">
    <property type="component" value="Chromosome"/>
</dbReference>
<keyword evidence="1" id="KW-0732">Signal</keyword>
<feature type="chain" id="PRO_5046645638" description="Secreted protein" evidence="1">
    <location>
        <begin position="29"/>
        <end position="105"/>
    </location>
</feature>
<sequence length="105" mass="10493">MPKLKKVIAGLALSTALGGGALAVGATAASASTTPTGWGWSNPSNEFDAGFNNTFENSAFHTAPFLTDSFGSGCSRGCSSADLDDILWDVCVAGHCGGAFPASFG</sequence>
<feature type="signal peptide" evidence="1">
    <location>
        <begin position="1"/>
        <end position="28"/>
    </location>
</feature>
<protein>
    <recommendedName>
        <fullName evidence="4">Secreted protein</fullName>
    </recommendedName>
</protein>
<proteinExistence type="predicted"/>
<dbReference type="EMBL" id="CP108085">
    <property type="protein sequence ID" value="WUP74108.1"/>
    <property type="molecule type" value="Genomic_DNA"/>
</dbReference>
<evidence type="ECO:0000256" key="1">
    <source>
        <dbReference type="SAM" id="SignalP"/>
    </source>
</evidence>
<name>A0ABZ1SPI2_9ACTN</name>
<evidence type="ECO:0000313" key="3">
    <source>
        <dbReference type="Proteomes" id="UP001432011"/>
    </source>
</evidence>
<evidence type="ECO:0008006" key="4">
    <source>
        <dbReference type="Google" id="ProtNLM"/>
    </source>
</evidence>
<evidence type="ECO:0000313" key="2">
    <source>
        <dbReference type="EMBL" id="WUP74108.1"/>
    </source>
</evidence>